<name>G8ZMQ6_TORDE</name>
<evidence type="ECO:0000256" key="1">
    <source>
        <dbReference type="SAM" id="MobiDB-lite"/>
    </source>
</evidence>
<evidence type="ECO:0000313" key="3">
    <source>
        <dbReference type="Proteomes" id="UP000005627"/>
    </source>
</evidence>
<dbReference type="AlphaFoldDB" id="G8ZMQ6"/>
<dbReference type="OrthoDB" id="4036034at2759"/>
<gene>
    <name evidence="2" type="primary">TDEL0A05680</name>
    <name evidence="2" type="ORF">TDEL_0A05680</name>
</gene>
<dbReference type="InParanoid" id="G8ZMQ6"/>
<proteinExistence type="predicted"/>
<evidence type="ECO:0008006" key="4">
    <source>
        <dbReference type="Google" id="ProtNLM"/>
    </source>
</evidence>
<accession>G8ZMQ6</accession>
<dbReference type="GeneID" id="11502552"/>
<dbReference type="eggNOG" id="ENOG502S957">
    <property type="taxonomic scope" value="Eukaryota"/>
</dbReference>
<dbReference type="KEGG" id="tdl:TDEL_0A05680"/>
<evidence type="ECO:0000313" key="2">
    <source>
        <dbReference type="EMBL" id="CCE89900.1"/>
    </source>
</evidence>
<reference evidence="2 3" key="1">
    <citation type="journal article" date="2011" name="Proc. Natl. Acad. Sci. U.S.A.">
        <title>Evolutionary erosion of yeast sex chromosomes by mating-type switching accidents.</title>
        <authorList>
            <person name="Gordon J.L."/>
            <person name="Armisen D."/>
            <person name="Proux-Wera E."/>
            <person name="Oheigeartaigh S.S."/>
            <person name="Byrne K.P."/>
            <person name="Wolfe K.H."/>
        </authorList>
    </citation>
    <scope>NUCLEOTIDE SEQUENCE [LARGE SCALE GENOMIC DNA]</scope>
    <source>
        <strain evidence="3">ATCC 10662 / CBS 1146 / NBRC 0425 / NCYC 2629 / NRRL Y-866</strain>
    </source>
</reference>
<dbReference type="Proteomes" id="UP000005627">
    <property type="component" value="Chromosome 1"/>
</dbReference>
<dbReference type="RefSeq" id="XP_003679111.1">
    <property type="nucleotide sequence ID" value="XM_003679063.1"/>
</dbReference>
<keyword evidence="3" id="KW-1185">Reference proteome</keyword>
<feature type="region of interest" description="Disordered" evidence="1">
    <location>
        <begin position="150"/>
        <end position="174"/>
    </location>
</feature>
<dbReference type="HOGENOM" id="CLU_1435369_0_0_1"/>
<feature type="compositionally biased region" description="Polar residues" evidence="1">
    <location>
        <begin position="150"/>
        <end position="159"/>
    </location>
</feature>
<organism evidence="2 3">
    <name type="scientific">Torulaspora delbrueckii</name>
    <name type="common">Yeast</name>
    <name type="synonym">Candida colliculosa</name>
    <dbReference type="NCBI Taxonomy" id="4950"/>
    <lineage>
        <taxon>Eukaryota</taxon>
        <taxon>Fungi</taxon>
        <taxon>Dikarya</taxon>
        <taxon>Ascomycota</taxon>
        <taxon>Saccharomycotina</taxon>
        <taxon>Saccharomycetes</taxon>
        <taxon>Saccharomycetales</taxon>
        <taxon>Saccharomycetaceae</taxon>
        <taxon>Torulaspora</taxon>
    </lineage>
</organism>
<protein>
    <recommendedName>
        <fullName evidence="4">Spindle pole component 29</fullName>
    </recommendedName>
</protein>
<dbReference type="EMBL" id="HE616742">
    <property type="protein sequence ID" value="CCE89900.1"/>
    <property type="molecule type" value="Genomic_DNA"/>
</dbReference>
<sequence>MVADLNLTKEFFDRQETDDTLQRIREQYLASKKNLQVLMMKQNEEASNSPRNSERIRNDSPVNHYESMIPSGGPVLGGPSTDNVILMNEVRSLKRMALEQQSQISKLTNDLIIQKNTTSELQNKVLGLQSHVDFLENDLFNYCDRLSSHSVTTPSTATHMSGARSFTPHPYSPTIEDNTTRLIHISKPK</sequence>